<evidence type="ECO:0000256" key="1">
    <source>
        <dbReference type="SAM" id="SignalP"/>
    </source>
</evidence>
<evidence type="ECO:0000313" key="3">
    <source>
        <dbReference type="Proteomes" id="UP000199372"/>
    </source>
</evidence>
<evidence type="ECO:0000313" key="2">
    <source>
        <dbReference type="EMBL" id="SEN34730.1"/>
    </source>
</evidence>
<sequence>MTVRLFPAVAASLLALSFQAQAQDRLLARYVADLGPEDRYTSTGARHMSFAGLIAQDRANYHRFGIRHGNDEGDPIFSDRAMRAQIGAQTVQIPDYYAQYVRNILTDESISGTYTVISVFGQGDTISRITFEVPG</sequence>
<organism evidence="2 3">
    <name type="scientific">Palleronia pelagia</name>
    <dbReference type="NCBI Taxonomy" id="387096"/>
    <lineage>
        <taxon>Bacteria</taxon>
        <taxon>Pseudomonadati</taxon>
        <taxon>Pseudomonadota</taxon>
        <taxon>Alphaproteobacteria</taxon>
        <taxon>Rhodobacterales</taxon>
        <taxon>Roseobacteraceae</taxon>
        <taxon>Palleronia</taxon>
    </lineage>
</organism>
<gene>
    <name evidence="2" type="ORF">SAMN04488011_103453</name>
</gene>
<dbReference type="RefSeq" id="WP_091845199.1">
    <property type="nucleotide sequence ID" value="NZ_FOCM01000003.1"/>
</dbReference>
<protein>
    <submittedName>
        <fullName evidence="2">Uncharacterized protein</fullName>
    </submittedName>
</protein>
<reference evidence="3" key="1">
    <citation type="submission" date="2016-10" db="EMBL/GenBank/DDBJ databases">
        <authorList>
            <person name="Varghese N."/>
            <person name="Submissions S."/>
        </authorList>
    </citation>
    <scope>NUCLEOTIDE SEQUENCE [LARGE SCALE GENOMIC DNA]</scope>
    <source>
        <strain evidence="3">DSM 26893</strain>
    </source>
</reference>
<keyword evidence="1" id="KW-0732">Signal</keyword>
<dbReference type="AlphaFoldDB" id="A0A1H8FT52"/>
<keyword evidence="3" id="KW-1185">Reference proteome</keyword>
<dbReference type="EMBL" id="FOCM01000003">
    <property type="protein sequence ID" value="SEN34730.1"/>
    <property type="molecule type" value="Genomic_DNA"/>
</dbReference>
<name>A0A1H8FT52_9RHOB</name>
<dbReference type="Proteomes" id="UP000199372">
    <property type="component" value="Unassembled WGS sequence"/>
</dbReference>
<feature type="chain" id="PRO_5011680284" evidence="1">
    <location>
        <begin position="23"/>
        <end position="135"/>
    </location>
</feature>
<feature type="signal peptide" evidence="1">
    <location>
        <begin position="1"/>
        <end position="22"/>
    </location>
</feature>
<proteinExistence type="predicted"/>
<accession>A0A1H8FT52</accession>
<dbReference type="OrthoDB" id="8453064at2"/>